<evidence type="ECO:0000256" key="4">
    <source>
        <dbReference type="ARBA" id="ARBA00014689"/>
    </source>
</evidence>
<dbReference type="InterPro" id="IPR005171">
    <property type="entry name" value="Cyt_c_oxidase_su4_prok"/>
</dbReference>
<feature type="transmembrane region" description="Helical" evidence="14">
    <location>
        <begin position="42"/>
        <end position="62"/>
    </location>
</feature>
<keyword evidence="6 14" id="KW-0812">Transmembrane</keyword>
<dbReference type="InterPro" id="IPR050968">
    <property type="entry name" value="Cytochrome_c_oxidase_bac_sub4"/>
</dbReference>
<evidence type="ECO:0000256" key="9">
    <source>
        <dbReference type="ARBA" id="ARBA00025694"/>
    </source>
</evidence>
<keyword evidence="7 14" id="KW-1133">Transmembrane helix</keyword>
<gene>
    <name evidence="15" type="ORF">LL253_19120</name>
</gene>
<evidence type="ECO:0000256" key="12">
    <source>
        <dbReference type="ARBA" id="ARBA00031887"/>
    </source>
</evidence>
<evidence type="ECO:0000256" key="11">
    <source>
        <dbReference type="ARBA" id="ARBA00030211"/>
    </source>
</evidence>
<comment type="subunit">
    <text evidence="3">Heterooctamer of two A chains, two B chains, two C chains and two D chains.</text>
</comment>
<accession>A0ABS8H8F2</accession>
<dbReference type="RefSeq" id="WP_009823601.1">
    <property type="nucleotide sequence ID" value="NZ_JAJGNP010000028.1"/>
</dbReference>
<evidence type="ECO:0000313" key="16">
    <source>
        <dbReference type="Proteomes" id="UP001198830"/>
    </source>
</evidence>
<comment type="similarity">
    <text evidence="2">Belongs to the cytochrome c oxidase bacterial subunit 4 family.</text>
</comment>
<evidence type="ECO:0000256" key="14">
    <source>
        <dbReference type="SAM" id="Phobius"/>
    </source>
</evidence>
<keyword evidence="5" id="KW-1003">Cell membrane</keyword>
<feature type="transmembrane region" description="Helical" evidence="14">
    <location>
        <begin position="15"/>
        <end position="36"/>
    </location>
</feature>
<evidence type="ECO:0000256" key="7">
    <source>
        <dbReference type="ARBA" id="ARBA00022989"/>
    </source>
</evidence>
<evidence type="ECO:0000256" key="2">
    <source>
        <dbReference type="ARBA" id="ARBA00008079"/>
    </source>
</evidence>
<keyword evidence="16" id="KW-1185">Reference proteome</keyword>
<name>A0ABS8H8F2_9SPHN</name>
<evidence type="ECO:0000256" key="1">
    <source>
        <dbReference type="ARBA" id="ARBA00004651"/>
    </source>
</evidence>
<dbReference type="Pfam" id="PF03626">
    <property type="entry name" value="COX4_pro"/>
    <property type="match status" value="1"/>
</dbReference>
<dbReference type="PANTHER" id="PTHR36835:SF1">
    <property type="entry name" value="CYTOCHROME BO(3) UBIQUINOL OXIDASE SUBUNIT 4"/>
    <property type="match status" value="1"/>
</dbReference>
<evidence type="ECO:0000256" key="13">
    <source>
        <dbReference type="ARBA" id="ARBA00032185"/>
    </source>
</evidence>
<comment type="function">
    <text evidence="9">Cytochrome bo(3) ubiquinol terminal oxidase is the component of the aerobic respiratory chain of E.coli that predominates when cells are grown at high aeration. Has proton pump activity across the membrane in addition to electron transfer, pumping 2 protons/electron.</text>
</comment>
<sequence length="103" mass="11485">MNGNDERRAEVRSYLVGYAGAIVMTGVAFAIVQWPIASPKLTFAAVLTLAFTQIVLQFRCFLHISLRRSARDDLQLILFSTLVVALMVGGTLVILLNLRERMM</sequence>
<evidence type="ECO:0000256" key="10">
    <source>
        <dbReference type="ARBA" id="ARBA00030071"/>
    </source>
</evidence>
<comment type="subcellular location">
    <subcellularLocation>
        <location evidence="1">Cell membrane</location>
        <topology evidence="1">Multi-pass membrane protein</topology>
    </subcellularLocation>
</comment>
<dbReference type="Proteomes" id="UP001198830">
    <property type="component" value="Unassembled WGS sequence"/>
</dbReference>
<evidence type="ECO:0000313" key="15">
    <source>
        <dbReference type="EMBL" id="MCC4234787.1"/>
    </source>
</evidence>
<proteinExistence type="inferred from homology"/>
<keyword evidence="8 14" id="KW-0472">Membrane</keyword>
<comment type="caution">
    <text evidence="15">The sequence shown here is derived from an EMBL/GenBank/DDBJ whole genome shotgun (WGS) entry which is preliminary data.</text>
</comment>
<dbReference type="PANTHER" id="PTHR36835">
    <property type="entry name" value="CYTOCHROME BO(3) UBIQUINOL OXIDASE SUBUNIT 4"/>
    <property type="match status" value="1"/>
</dbReference>
<evidence type="ECO:0000256" key="8">
    <source>
        <dbReference type="ARBA" id="ARBA00023136"/>
    </source>
</evidence>
<dbReference type="EMBL" id="JAJGNP010000028">
    <property type="protein sequence ID" value="MCC4234787.1"/>
    <property type="molecule type" value="Genomic_DNA"/>
</dbReference>
<protein>
    <recommendedName>
        <fullName evidence="4">Cytochrome bo(3) ubiquinol oxidase subunit 4</fullName>
    </recommendedName>
    <alternativeName>
        <fullName evidence="13">Cytochrome o ubiquinol oxidase subunit 4</fullName>
    </alternativeName>
    <alternativeName>
        <fullName evidence="10">Oxidase bo(3) subunit 4</fullName>
    </alternativeName>
    <alternativeName>
        <fullName evidence="11">Ubiquinol oxidase polypeptide IV</fullName>
    </alternativeName>
    <alternativeName>
        <fullName evidence="12">Ubiquinol oxidase subunit 4</fullName>
    </alternativeName>
</protein>
<feature type="transmembrane region" description="Helical" evidence="14">
    <location>
        <begin position="74"/>
        <end position="98"/>
    </location>
</feature>
<organism evidence="15 16">
    <name type="scientific">Sphingobium soli</name>
    <dbReference type="NCBI Taxonomy" id="1591116"/>
    <lineage>
        <taxon>Bacteria</taxon>
        <taxon>Pseudomonadati</taxon>
        <taxon>Pseudomonadota</taxon>
        <taxon>Alphaproteobacteria</taxon>
        <taxon>Sphingomonadales</taxon>
        <taxon>Sphingomonadaceae</taxon>
        <taxon>Sphingobium</taxon>
    </lineage>
</organism>
<evidence type="ECO:0000256" key="6">
    <source>
        <dbReference type="ARBA" id="ARBA00022692"/>
    </source>
</evidence>
<evidence type="ECO:0000256" key="3">
    <source>
        <dbReference type="ARBA" id="ARBA00011700"/>
    </source>
</evidence>
<reference evidence="15 16" key="1">
    <citation type="submission" date="2021-10" db="EMBL/GenBank/DDBJ databases">
        <title>The diversity and Nitrogen Metabolism of Culturable Nitrate-Utilizing Bacteria Within the Oxygen Minimum Zone of the Changjiang (Yangtze River)Estuary.</title>
        <authorList>
            <person name="Zhang D."/>
            <person name="Zheng J."/>
            <person name="Liu S."/>
            <person name="He W."/>
        </authorList>
    </citation>
    <scope>NUCLEOTIDE SEQUENCE [LARGE SCALE GENOMIC DNA]</scope>
    <source>
        <strain evidence="15 16">FXH275-2</strain>
    </source>
</reference>
<evidence type="ECO:0000256" key="5">
    <source>
        <dbReference type="ARBA" id="ARBA00022475"/>
    </source>
</evidence>